<keyword evidence="2 5" id="KW-0812">Transmembrane</keyword>
<dbReference type="InterPro" id="IPR006153">
    <property type="entry name" value="Cation/H_exchanger_TM"/>
</dbReference>
<dbReference type="EMBL" id="PKHE01000022">
    <property type="protein sequence ID" value="PKY87644.1"/>
    <property type="molecule type" value="Genomic_DNA"/>
</dbReference>
<dbReference type="GO" id="GO:1902600">
    <property type="term" value="P:proton transmembrane transport"/>
    <property type="evidence" value="ECO:0007669"/>
    <property type="project" value="InterPro"/>
</dbReference>
<feature type="transmembrane region" description="Helical" evidence="5">
    <location>
        <begin position="182"/>
        <end position="205"/>
    </location>
</feature>
<keyword evidence="3 5" id="KW-1133">Transmembrane helix</keyword>
<evidence type="ECO:0000256" key="4">
    <source>
        <dbReference type="ARBA" id="ARBA00023136"/>
    </source>
</evidence>
<dbReference type="Proteomes" id="UP000234384">
    <property type="component" value="Unassembled WGS sequence"/>
</dbReference>
<feature type="domain" description="Cation/H+ exchanger transmembrane" evidence="6">
    <location>
        <begin position="42"/>
        <end position="404"/>
    </location>
</feature>
<evidence type="ECO:0000259" key="6">
    <source>
        <dbReference type="Pfam" id="PF00999"/>
    </source>
</evidence>
<keyword evidence="4 5" id="KW-0472">Membrane</keyword>
<proteinExistence type="predicted"/>
<gene>
    <name evidence="7" type="ORF">CYJ57_06895</name>
</gene>
<name>A0A2I1JW63_9LACT</name>
<dbReference type="GO" id="GO:0015297">
    <property type="term" value="F:antiporter activity"/>
    <property type="evidence" value="ECO:0007669"/>
    <property type="project" value="InterPro"/>
</dbReference>
<feature type="transmembrane region" description="Helical" evidence="5">
    <location>
        <begin position="113"/>
        <end position="136"/>
    </location>
</feature>
<sequence>MLMTSTCSREESQFFYFLKNLKRKRDGMLINFGIICAVGGVCAYIARKIGLPSIVGMIIAGVLISPYQWGWVSEDVFNYSADIRQIALVIILTRAGLSLNIDHLKRVGRPAILLSFLPAAIEMIGITLAAVLLLNWSAIDGALMASVLAAVSPAIVVPRMIHLIQTKRGTNRHIPEMILAGASLDDIFVIIFFTSILTLATTGVFEGGAFLAIPLTIGLGIGVGLLCGYLYLMMIHHFEMRDSYQVVMLLALSGLLLGLEQWVAPWVSFSALLAVMTLGMVVKAKAELLAPQLEEHYYRLWGAFELLLFVLVGINVDAQYLWLAGPQALLIVAIGLLFRMLGVLFSIAGTSLNRREKLFTAVAYLPKATVQAAIGSIPLSMGLESGQMILIVSVIAILFTAPLGAFLTDYTAPRWLKSE</sequence>
<dbReference type="PANTHER" id="PTHR31102">
    <property type="match status" value="1"/>
</dbReference>
<feature type="transmembrane region" description="Helical" evidence="5">
    <location>
        <begin position="28"/>
        <end position="46"/>
    </location>
</feature>
<feature type="transmembrane region" description="Helical" evidence="5">
    <location>
        <begin position="387"/>
        <end position="407"/>
    </location>
</feature>
<feature type="transmembrane region" description="Helical" evidence="5">
    <location>
        <begin position="328"/>
        <end position="349"/>
    </location>
</feature>
<evidence type="ECO:0000256" key="5">
    <source>
        <dbReference type="SAM" id="Phobius"/>
    </source>
</evidence>
<organism evidence="7 8">
    <name type="scientific">Falseniella ignava</name>
    <dbReference type="NCBI Taxonomy" id="137730"/>
    <lineage>
        <taxon>Bacteria</taxon>
        <taxon>Bacillati</taxon>
        <taxon>Bacillota</taxon>
        <taxon>Bacilli</taxon>
        <taxon>Lactobacillales</taxon>
        <taxon>Aerococcaceae</taxon>
        <taxon>Falseniella</taxon>
    </lineage>
</organism>
<comment type="subcellular location">
    <subcellularLocation>
        <location evidence="1">Membrane</location>
        <topology evidence="1">Multi-pass membrane protein</topology>
    </subcellularLocation>
</comment>
<dbReference type="Gene3D" id="1.20.1530.20">
    <property type="match status" value="1"/>
</dbReference>
<dbReference type="OrthoDB" id="9790604at2"/>
<evidence type="ECO:0000256" key="1">
    <source>
        <dbReference type="ARBA" id="ARBA00004141"/>
    </source>
</evidence>
<feature type="transmembrane region" description="Helical" evidence="5">
    <location>
        <begin position="298"/>
        <end position="316"/>
    </location>
</feature>
<feature type="transmembrane region" description="Helical" evidence="5">
    <location>
        <begin position="211"/>
        <end position="232"/>
    </location>
</feature>
<dbReference type="GO" id="GO:0016020">
    <property type="term" value="C:membrane"/>
    <property type="evidence" value="ECO:0007669"/>
    <property type="project" value="UniProtKB-SubCell"/>
</dbReference>
<reference evidence="7 8" key="1">
    <citation type="submission" date="2017-12" db="EMBL/GenBank/DDBJ databases">
        <title>Phylogenetic diversity of female urinary microbiome.</title>
        <authorList>
            <person name="Thomas-White K."/>
            <person name="Wolfe A.J."/>
        </authorList>
    </citation>
    <scope>NUCLEOTIDE SEQUENCE [LARGE SCALE GENOMIC DNA]</scope>
    <source>
        <strain evidence="7 8">UMB0898</strain>
    </source>
</reference>
<dbReference type="PANTHER" id="PTHR31102:SF1">
    <property type="entry name" value="CATION_H+ EXCHANGER DOMAIN-CONTAINING PROTEIN"/>
    <property type="match status" value="1"/>
</dbReference>
<evidence type="ECO:0000256" key="3">
    <source>
        <dbReference type="ARBA" id="ARBA00022989"/>
    </source>
</evidence>
<feature type="transmembrane region" description="Helical" evidence="5">
    <location>
        <begin position="244"/>
        <end position="263"/>
    </location>
</feature>
<comment type="caution">
    <text evidence="7">The sequence shown here is derived from an EMBL/GenBank/DDBJ whole genome shotgun (WGS) entry which is preliminary data.</text>
</comment>
<accession>A0A2I1JW63</accession>
<protein>
    <submittedName>
        <fullName evidence="7">Potassium transporter</fullName>
    </submittedName>
</protein>
<feature type="transmembrane region" description="Helical" evidence="5">
    <location>
        <begin position="53"/>
        <end position="71"/>
    </location>
</feature>
<evidence type="ECO:0000256" key="2">
    <source>
        <dbReference type="ARBA" id="ARBA00022692"/>
    </source>
</evidence>
<dbReference type="InterPro" id="IPR051843">
    <property type="entry name" value="CPA1_transporter"/>
</dbReference>
<evidence type="ECO:0000313" key="7">
    <source>
        <dbReference type="EMBL" id="PKY87644.1"/>
    </source>
</evidence>
<dbReference type="AlphaFoldDB" id="A0A2I1JW63"/>
<dbReference type="InterPro" id="IPR038770">
    <property type="entry name" value="Na+/solute_symporter_sf"/>
</dbReference>
<dbReference type="Pfam" id="PF00999">
    <property type="entry name" value="Na_H_Exchanger"/>
    <property type="match status" value="1"/>
</dbReference>
<evidence type="ECO:0000313" key="8">
    <source>
        <dbReference type="Proteomes" id="UP000234384"/>
    </source>
</evidence>
<feature type="transmembrane region" description="Helical" evidence="5">
    <location>
        <begin position="142"/>
        <end position="161"/>
    </location>
</feature>